<evidence type="ECO:0000256" key="7">
    <source>
        <dbReference type="ARBA" id="ARBA00069592"/>
    </source>
</evidence>
<dbReference type="Pfam" id="PF01121">
    <property type="entry name" value="CoaE"/>
    <property type="match status" value="1"/>
</dbReference>
<dbReference type="NCBIfam" id="TIGR00152">
    <property type="entry name" value="dephospho-CoA kinase"/>
    <property type="match status" value="1"/>
</dbReference>
<evidence type="ECO:0000256" key="8">
    <source>
        <dbReference type="ARBA" id="ARBA00076292"/>
    </source>
</evidence>
<dbReference type="PANTHER" id="PTHR10695:SF46">
    <property type="entry name" value="BIFUNCTIONAL COENZYME A SYNTHASE-RELATED"/>
    <property type="match status" value="1"/>
</dbReference>
<comment type="similarity">
    <text evidence="1">Belongs to the CoaE family.</text>
</comment>
<dbReference type="EC" id="2.7.1.24" evidence="6"/>
<organism evidence="9">
    <name type="scientific">Fagus sylvatica</name>
    <name type="common">Beechnut</name>
    <dbReference type="NCBI Taxonomy" id="28930"/>
    <lineage>
        <taxon>Eukaryota</taxon>
        <taxon>Viridiplantae</taxon>
        <taxon>Streptophyta</taxon>
        <taxon>Embryophyta</taxon>
        <taxon>Tracheophyta</taxon>
        <taxon>Spermatophyta</taxon>
        <taxon>Magnoliopsida</taxon>
        <taxon>eudicotyledons</taxon>
        <taxon>Gunneridae</taxon>
        <taxon>Pentapetalae</taxon>
        <taxon>rosids</taxon>
        <taxon>fabids</taxon>
        <taxon>Fagales</taxon>
        <taxon>Fagaceae</taxon>
        <taxon>Fagus</taxon>
    </lineage>
</organism>
<dbReference type="PANTHER" id="PTHR10695">
    <property type="entry name" value="DEPHOSPHO-COA KINASE-RELATED"/>
    <property type="match status" value="1"/>
</dbReference>
<evidence type="ECO:0000256" key="2">
    <source>
        <dbReference type="ARBA" id="ARBA00022741"/>
    </source>
</evidence>
<comment type="pathway">
    <text evidence="5">Cofactor biosynthesis; coenzyme A biosynthesis; CoA from (R)-pantothenate: step 5/5.</text>
</comment>
<dbReference type="GO" id="GO:0005524">
    <property type="term" value="F:ATP binding"/>
    <property type="evidence" value="ECO:0007669"/>
    <property type="project" value="UniProtKB-KW"/>
</dbReference>
<dbReference type="PROSITE" id="PS51219">
    <property type="entry name" value="DPCK"/>
    <property type="match status" value="1"/>
</dbReference>
<dbReference type="GO" id="GO:0004140">
    <property type="term" value="F:dephospho-CoA kinase activity"/>
    <property type="evidence" value="ECO:0007669"/>
    <property type="project" value="UniProtKB-EC"/>
</dbReference>
<dbReference type="Gene3D" id="3.40.50.300">
    <property type="entry name" value="P-loop containing nucleotide triphosphate hydrolases"/>
    <property type="match status" value="1"/>
</dbReference>
<proteinExistence type="inferred from homology"/>
<evidence type="ECO:0000256" key="3">
    <source>
        <dbReference type="ARBA" id="ARBA00022840"/>
    </source>
</evidence>
<keyword evidence="2" id="KW-0547">Nucleotide-binding</keyword>
<dbReference type="FunFam" id="3.40.50.300:FF:000485">
    <property type="entry name" value="Dephospho-CoA kinase CAB5"/>
    <property type="match status" value="1"/>
</dbReference>
<gene>
    <name evidence="9" type="ORF">FSB_LOCUS203</name>
</gene>
<dbReference type="InterPro" id="IPR027417">
    <property type="entry name" value="P-loop_NTPase"/>
</dbReference>
<dbReference type="AlphaFoldDB" id="A0A2N9ECB2"/>
<dbReference type="GO" id="GO:0015937">
    <property type="term" value="P:coenzyme A biosynthetic process"/>
    <property type="evidence" value="ECO:0007669"/>
    <property type="project" value="InterPro"/>
</dbReference>
<evidence type="ECO:0000256" key="4">
    <source>
        <dbReference type="ARBA" id="ARBA00055723"/>
    </source>
</evidence>
<dbReference type="EMBL" id="OIVN01000002">
    <property type="protein sequence ID" value="SPC72321.1"/>
    <property type="molecule type" value="Genomic_DNA"/>
</dbReference>
<sequence>MRIVGLTGGISSGKSTVSNLFKSHGIPVVDADLVARDVLKKGTGGWKKVVAAFGEDILQGDGEVDRPRLGQIVFSDPAKRQLLNRLLAPHISSGIFWEIAKLWMRGFKVIVLDIPLLFEAKMDKWTNPIIVVWVDPETQLRRLMARDRTSEEEARNRINAQMSLDLKMTKADLVIDNTGSLEDLNEQFKKVIFEVTKPLTWTEFGLSRQGALSAFVSVIVGVLIFRKISSGNGLDAS</sequence>
<evidence type="ECO:0000256" key="6">
    <source>
        <dbReference type="ARBA" id="ARBA00066359"/>
    </source>
</evidence>
<dbReference type="SUPFAM" id="SSF52540">
    <property type="entry name" value="P-loop containing nucleoside triphosphate hydrolases"/>
    <property type="match status" value="1"/>
</dbReference>
<dbReference type="GO" id="GO:0005737">
    <property type="term" value="C:cytoplasm"/>
    <property type="evidence" value="ECO:0007669"/>
    <property type="project" value="UniProtKB-ARBA"/>
</dbReference>
<evidence type="ECO:0000256" key="5">
    <source>
        <dbReference type="ARBA" id="ARBA00060696"/>
    </source>
</evidence>
<dbReference type="InterPro" id="IPR001977">
    <property type="entry name" value="Depp_CoAkinase"/>
</dbReference>
<keyword evidence="3" id="KW-0067">ATP-binding</keyword>
<protein>
    <recommendedName>
        <fullName evidence="7">Dephospho-CoA kinase</fullName>
        <ecNumber evidence="6">2.7.1.24</ecNumber>
    </recommendedName>
    <alternativeName>
        <fullName evidence="8">Dephosphocoenzyme A kinase</fullName>
    </alternativeName>
</protein>
<dbReference type="CDD" id="cd02022">
    <property type="entry name" value="DPCK"/>
    <property type="match status" value="1"/>
</dbReference>
<dbReference type="HAMAP" id="MF_00376">
    <property type="entry name" value="Dephospho_CoA_kinase"/>
    <property type="match status" value="1"/>
</dbReference>
<name>A0A2N9ECB2_FAGSY</name>
<evidence type="ECO:0000313" key="9">
    <source>
        <dbReference type="EMBL" id="SPC72321.1"/>
    </source>
</evidence>
<reference evidence="9" key="1">
    <citation type="submission" date="2018-02" db="EMBL/GenBank/DDBJ databases">
        <authorList>
            <person name="Cohen D.B."/>
            <person name="Kent A.D."/>
        </authorList>
    </citation>
    <scope>NUCLEOTIDE SEQUENCE</scope>
</reference>
<comment type="function">
    <text evidence="4">Catalyzes the phosphorylation of the 3'-hydroxyl group of dephosphocoenzyme A to form coenzyme A.</text>
</comment>
<accession>A0A2N9ECB2</accession>
<evidence type="ECO:0000256" key="1">
    <source>
        <dbReference type="ARBA" id="ARBA00009018"/>
    </source>
</evidence>